<dbReference type="AlphaFoldDB" id="A0A1C6RS83"/>
<dbReference type="STRING" id="145857.GA0070616_1894"/>
<evidence type="ECO:0000313" key="1">
    <source>
        <dbReference type="EMBL" id="SCL20081.1"/>
    </source>
</evidence>
<name>A0A1C6RS83_9ACTN</name>
<evidence type="ECO:0000313" key="2">
    <source>
        <dbReference type="Proteomes" id="UP000199699"/>
    </source>
</evidence>
<reference evidence="1 2" key="1">
    <citation type="submission" date="2016-06" db="EMBL/GenBank/DDBJ databases">
        <authorList>
            <person name="Kjaerup R.B."/>
            <person name="Dalgaard T.S."/>
            <person name="Juul-Madsen H.R."/>
        </authorList>
    </citation>
    <scope>NUCLEOTIDE SEQUENCE [LARGE SCALE GENOMIC DNA]</scope>
    <source>
        <strain evidence="1 2">DSM 43818</strain>
    </source>
</reference>
<proteinExistence type="predicted"/>
<keyword evidence="2" id="KW-1185">Reference proteome</keyword>
<organism evidence="1 2">
    <name type="scientific">Micromonospora nigra</name>
    <dbReference type="NCBI Taxonomy" id="145857"/>
    <lineage>
        <taxon>Bacteria</taxon>
        <taxon>Bacillati</taxon>
        <taxon>Actinomycetota</taxon>
        <taxon>Actinomycetes</taxon>
        <taxon>Micromonosporales</taxon>
        <taxon>Micromonosporaceae</taxon>
        <taxon>Micromonospora</taxon>
    </lineage>
</organism>
<gene>
    <name evidence="1" type="ORF">GA0070616_1894</name>
</gene>
<dbReference type="RefSeq" id="WP_175440018.1">
    <property type="nucleotide sequence ID" value="NZ_FMHT01000003.1"/>
</dbReference>
<accession>A0A1C6RS83</accession>
<dbReference type="EMBL" id="FMHT01000003">
    <property type="protein sequence ID" value="SCL20081.1"/>
    <property type="molecule type" value="Genomic_DNA"/>
</dbReference>
<sequence length="48" mass="5064">MSAQRLGRLLGSLLLVTSLVVASSIATELDLRTSGIEWNMPAPDPSVP</sequence>
<dbReference type="Proteomes" id="UP000199699">
    <property type="component" value="Unassembled WGS sequence"/>
</dbReference>
<protein>
    <submittedName>
        <fullName evidence="1">Uncharacterized protein</fullName>
    </submittedName>
</protein>